<proteinExistence type="predicted"/>
<reference evidence="2 3" key="1">
    <citation type="submission" date="2024-09" db="EMBL/GenBank/DDBJ databases">
        <title>Rethinking Asexuality: The Enigmatic Case of Functional Sexual Genes in Lepraria (Stereocaulaceae).</title>
        <authorList>
            <person name="Doellman M."/>
            <person name="Sun Y."/>
            <person name="Barcenas-Pena A."/>
            <person name="Lumbsch H.T."/>
            <person name="Grewe F."/>
        </authorList>
    </citation>
    <scope>NUCLEOTIDE SEQUENCE [LARGE SCALE GENOMIC DNA]</scope>
    <source>
        <strain evidence="2 3">Mercado 3170</strain>
    </source>
</reference>
<feature type="region of interest" description="Disordered" evidence="1">
    <location>
        <begin position="126"/>
        <end position="187"/>
    </location>
</feature>
<evidence type="ECO:0000256" key="1">
    <source>
        <dbReference type="SAM" id="MobiDB-lite"/>
    </source>
</evidence>
<dbReference type="EMBL" id="JBEFKJ010000043">
    <property type="protein sequence ID" value="KAL2037166.1"/>
    <property type="molecule type" value="Genomic_DNA"/>
</dbReference>
<comment type="caution">
    <text evidence="2">The sequence shown here is derived from an EMBL/GenBank/DDBJ whole genome shotgun (WGS) entry which is preliminary data.</text>
</comment>
<gene>
    <name evidence="2" type="ORF">N7G274_010029</name>
</gene>
<keyword evidence="3" id="KW-1185">Reference proteome</keyword>
<feature type="compositionally biased region" description="Basic and acidic residues" evidence="1">
    <location>
        <begin position="126"/>
        <end position="169"/>
    </location>
</feature>
<sequence>MSQAPHGVPGVQQILPQWSEREEMALVYFISLGVSKEAASELISRKSGTRHVRARADIDRMLQDFEGRHPGLLANGRRLDEWLRGRLSDADYGNLLAVGLGDFAVIEDKHNKHEFDAIRTNIYSRERRRNEDAQERQREKDEQERQREKDDQERQPEDDEQERRRKAEQAESTQWWRLRNQLGELPQ</sequence>
<evidence type="ECO:0000313" key="2">
    <source>
        <dbReference type="EMBL" id="KAL2037166.1"/>
    </source>
</evidence>
<organism evidence="2 3">
    <name type="scientific">Stereocaulon virgatum</name>
    <dbReference type="NCBI Taxonomy" id="373712"/>
    <lineage>
        <taxon>Eukaryota</taxon>
        <taxon>Fungi</taxon>
        <taxon>Dikarya</taxon>
        <taxon>Ascomycota</taxon>
        <taxon>Pezizomycotina</taxon>
        <taxon>Lecanoromycetes</taxon>
        <taxon>OSLEUM clade</taxon>
        <taxon>Lecanoromycetidae</taxon>
        <taxon>Lecanorales</taxon>
        <taxon>Lecanorineae</taxon>
        <taxon>Stereocaulaceae</taxon>
        <taxon>Stereocaulon</taxon>
    </lineage>
</organism>
<dbReference type="Proteomes" id="UP001590950">
    <property type="component" value="Unassembled WGS sequence"/>
</dbReference>
<protein>
    <submittedName>
        <fullName evidence="2">Uncharacterized protein</fullName>
    </submittedName>
</protein>
<name>A0ABR3ZW68_9LECA</name>
<accession>A0ABR3ZW68</accession>
<evidence type="ECO:0000313" key="3">
    <source>
        <dbReference type="Proteomes" id="UP001590950"/>
    </source>
</evidence>